<reference evidence="2" key="1">
    <citation type="submission" date="2020-08" db="EMBL/GenBank/DDBJ databases">
        <title>Genome public.</title>
        <authorList>
            <person name="Liu C."/>
            <person name="Sun Q."/>
        </authorList>
    </citation>
    <scope>NUCLEOTIDE SEQUENCE</scope>
    <source>
        <strain evidence="2">H8</strain>
    </source>
</reference>
<dbReference type="InterPro" id="IPR003797">
    <property type="entry name" value="DegV"/>
</dbReference>
<proteinExistence type="predicted"/>
<comment type="caution">
    <text evidence="2">The sequence shown here is derived from an EMBL/GenBank/DDBJ whole genome shotgun (WGS) entry which is preliminary data.</text>
</comment>
<dbReference type="EMBL" id="JACRSU010000001">
    <property type="protein sequence ID" value="MBC8539943.1"/>
    <property type="molecule type" value="Genomic_DNA"/>
</dbReference>
<dbReference type="InterPro" id="IPR050270">
    <property type="entry name" value="DegV_domain_contain"/>
</dbReference>
<dbReference type="SUPFAM" id="SSF82549">
    <property type="entry name" value="DAK1/DegV-like"/>
    <property type="match status" value="1"/>
</dbReference>
<dbReference type="Pfam" id="PF02645">
    <property type="entry name" value="DegV"/>
    <property type="match status" value="1"/>
</dbReference>
<dbReference type="Proteomes" id="UP000611762">
    <property type="component" value="Unassembled WGS sequence"/>
</dbReference>
<name>A0A926HY14_9FIRM</name>
<evidence type="ECO:0000313" key="3">
    <source>
        <dbReference type="Proteomes" id="UP000611762"/>
    </source>
</evidence>
<keyword evidence="1" id="KW-0446">Lipid-binding</keyword>
<dbReference type="NCBIfam" id="TIGR00762">
    <property type="entry name" value="DegV"/>
    <property type="match status" value="1"/>
</dbReference>
<gene>
    <name evidence="2" type="ORF">H8698_02995</name>
</gene>
<dbReference type="InterPro" id="IPR043168">
    <property type="entry name" value="DegV_C"/>
</dbReference>
<organism evidence="2 3">
    <name type="scientific">Congzhengia minquanensis</name>
    <dbReference type="NCBI Taxonomy" id="2763657"/>
    <lineage>
        <taxon>Bacteria</taxon>
        <taxon>Bacillati</taxon>
        <taxon>Bacillota</taxon>
        <taxon>Clostridia</taxon>
        <taxon>Eubacteriales</taxon>
        <taxon>Oscillospiraceae</taxon>
        <taxon>Congzhengia</taxon>
    </lineage>
</organism>
<dbReference type="Gene3D" id="3.30.1180.10">
    <property type="match status" value="1"/>
</dbReference>
<evidence type="ECO:0000256" key="1">
    <source>
        <dbReference type="ARBA" id="ARBA00023121"/>
    </source>
</evidence>
<keyword evidence="3" id="KW-1185">Reference proteome</keyword>
<protein>
    <submittedName>
        <fullName evidence="2">DegV family protein</fullName>
    </submittedName>
</protein>
<dbReference type="PROSITE" id="PS51482">
    <property type="entry name" value="DEGV"/>
    <property type="match status" value="1"/>
</dbReference>
<dbReference type="PANTHER" id="PTHR33434">
    <property type="entry name" value="DEGV DOMAIN-CONTAINING PROTEIN DR_1986-RELATED"/>
    <property type="match status" value="1"/>
</dbReference>
<dbReference type="PANTHER" id="PTHR33434:SF2">
    <property type="entry name" value="FATTY ACID-BINDING PROTEIN TM_1468"/>
    <property type="match status" value="1"/>
</dbReference>
<dbReference type="GO" id="GO:0008289">
    <property type="term" value="F:lipid binding"/>
    <property type="evidence" value="ECO:0007669"/>
    <property type="project" value="UniProtKB-KW"/>
</dbReference>
<dbReference type="RefSeq" id="WP_249311110.1">
    <property type="nucleotide sequence ID" value="NZ_JACRSU010000001.1"/>
</dbReference>
<dbReference type="AlphaFoldDB" id="A0A926HY14"/>
<evidence type="ECO:0000313" key="2">
    <source>
        <dbReference type="EMBL" id="MBC8539943.1"/>
    </source>
</evidence>
<sequence>MADIQIITDAGSDLLKEEQERFGIEVIPIKITADGKDYLSGVDVFSDEFYELLETCKEIPHTSQPSTGDIYDVFQKHIEAGKQILVISLSSNASGFYNNMHLAKNMILEENPNAVIEILDSRSFAYIYGQAAINASQMAKDDMDILEIKEKTKEFIESYGVFVIPKSLTYLEKGGRINKASLIFGNMLDLAPVLTIKDGLMEAVGKVRGRKKLAKKLFQYLVSHAPDQTGKDLIVVNGKMDEETEELLGYLTEQFPGVNITRAKVGPTIATHIGPVFGVFFKK</sequence>
<dbReference type="Gene3D" id="3.40.50.10170">
    <property type="match status" value="1"/>
</dbReference>
<accession>A0A926HY14</accession>